<gene>
    <name evidence="3" type="ORF">SAZU_5301</name>
</gene>
<keyword evidence="1" id="KW-1133">Transmembrane helix</keyword>
<sequence length="147" mass="15171">MSVIRRGALTAAPFGIATAAYGGVFLASYDRLPGRLATHFSGDGGADGFTSRVAALWFGGGMLVGLGLLFTVLTLVSKESSGSRLTAAVSAGTAVTLGYPLVLTVLVNTDVQNPAEVHLPMWHVAVLLLAGVATGVLTWWLTRRGEA</sequence>
<keyword evidence="4" id="KW-1185">Reference proteome</keyword>
<evidence type="ECO:0000313" key="4">
    <source>
        <dbReference type="Proteomes" id="UP000053859"/>
    </source>
</evidence>
<dbReference type="PATRIC" id="fig|146537.3.peg.5575"/>
<keyword evidence="1" id="KW-0812">Transmembrane</keyword>
<evidence type="ECO:0000259" key="2">
    <source>
        <dbReference type="Pfam" id="PF07853"/>
    </source>
</evidence>
<feature type="transmembrane region" description="Helical" evidence="1">
    <location>
        <begin position="88"/>
        <end position="107"/>
    </location>
</feature>
<dbReference type="InterPro" id="IPR012867">
    <property type="entry name" value="DUF1648"/>
</dbReference>
<accession>A0A0K8PRV2</accession>
<dbReference type="RefSeq" id="WP_059420714.1">
    <property type="nucleotide sequence ID" value="NZ_DF968336.1"/>
</dbReference>
<reference evidence="3" key="1">
    <citation type="journal article" date="2015" name="Genome Announc.">
        <title>Draft Genome Sequence of Thiostrepton-Producing Streptomyces azureus ATCC 14921.</title>
        <authorList>
            <person name="Sakihara K."/>
            <person name="Maeda J."/>
            <person name="Tashiro K."/>
            <person name="Fujino Y."/>
            <person name="Kuhara S."/>
            <person name="Ohshima T."/>
            <person name="Ogata S."/>
            <person name="Doi K."/>
        </authorList>
    </citation>
    <scope>NUCLEOTIDE SEQUENCE [LARGE SCALE GENOMIC DNA]</scope>
    <source>
        <strain evidence="3">ATCC14921</strain>
    </source>
</reference>
<feature type="domain" description="DUF1648" evidence="2">
    <location>
        <begin position="21"/>
        <end position="58"/>
    </location>
</feature>
<feature type="transmembrane region" description="Helical" evidence="1">
    <location>
        <begin position="54"/>
        <end position="76"/>
    </location>
</feature>
<organism evidence="3 4">
    <name type="scientific">Streptomyces azureus</name>
    <dbReference type="NCBI Taxonomy" id="146537"/>
    <lineage>
        <taxon>Bacteria</taxon>
        <taxon>Bacillati</taxon>
        <taxon>Actinomycetota</taxon>
        <taxon>Actinomycetes</taxon>
        <taxon>Kitasatosporales</taxon>
        <taxon>Streptomycetaceae</taxon>
        <taxon>Streptomyces</taxon>
    </lineage>
</organism>
<keyword evidence="1" id="KW-0472">Membrane</keyword>
<dbReference type="AlphaFoldDB" id="A0A0K8PRV2"/>
<dbReference type="Proteomes" id="UP000053859">
    <property type="component" value="Unassembled WGS sequence"/>
</dbReference>
<name>A0A0K8PRV2_STRAJ</name>
<evidence type="ECO:0000313" key="3">
    <source>
        <dbReference type="EMBL" id="GAP50443.1"/>
    </source>
</evidence>
<evidence type="ECO:0000256" key="1">
    <source>
        <dbReference type="SAM" id="Phobius"/>
    </source>
</evidence>
<dbReference type="EMBL" id="DF968336">
    <property type="protein sequence ID" value="GAP50443.1"/>
    <property type="molecule type" value="Genomic_DNA"/>
</dbReference>
<protein>
    <recommendedName>
        <fullName evidence="2">DUF1648 domain-containing protein</fullName>
    </recommendedName>
</protein>
<dbReference type="Pfam" id="PF07853">
    <property type="entry name" value="DUF1648"/>
    <property type="match status" value="1"/>
</dbReference>
<feature type="transmembrane region" description="Helical" evidence="1">
    <location>
        <begin position="119"/>
        <end position="141"/>
    </location>
</feature>
<proteinExistence type="predicted"/>